<feature type="transmembrane region" description="Helical" evidence="8">
    <location>
        <begin position="461"/>
        <end position="477"/>
    </location>
</feature>
<dbReference type="PANTHER" id="PTHR31806:SF1">
    <property type="entry name" value="PURINE-CYTOSINE PERMEASE FCY2-RELATED"/>
    <property type="match status" value="1"/>
</dbReference>
<gene>
    <name evidence="9" type="ordered locus">CVAR_2972</name>
</gene>
<comment type="subcellular location">
    <subcellularLocation>
        <location evidence="1">Membrane</location>
        <topology evidence="1">Multi-pass membrane protein</topology>
    </subcellularLocation>
</comment>
<evidence type="ECO:0000256" key="3">
    <source>
        <dbReference type="ARBA" id="ARBA00022448"/>
    </source>
</evidence>
<dbReference type="HOGENOM" id="CLU_026016_3_0_11"/>
<feature type="transmembrane region" description="Helical" evidence="8">
    <location>
        <begin position="161"/>
        <end position="180"/>
    </location>
</feature>
<evidence type="ECO:0000256" key="1">
    <source>
        <dbReference type="ARBA" id="ARBA00004141"/>
    </source>
</evidence>
<feature type="transmembrane region" description="Helical" evidence="8">
    <location>
        <begin position="118"/>
        <end position="141"/>
    </location>
</feature>
<proteinExistence type="inferred from homology"/>
<dbReference type="Proteomes" id="UP000006659">
    <property type="component" value="Chromosome"/>
</dbReference>
<dbReference type="GO" id="GO:0005886">
    <property type="term" value="C:plasma membrane"/>
    <property type="evidence" value="ECO:0007669"/>
    <property type="project" value="TreeGrafter"/>
</dbReference>
<dbReference type="InterPro" id="IPR001248">
    <property type="entry name" value="Pur-cyt_permease"/>
</dbReference>
<dbReference type="PANTHER" id="PTHR31806">
    <property type="entry name" value="PURINE-CYTOSINE PERMEASE FCY2-RELATED"/>
    <property type="match status" value="1"/>
</dbReference>
<dbReference type="Gene3D" id="1.10.4160.10">
    <property type="entry name" value="Hydantoin permease"/>
    <property type="match status" value="1"/>
</dbReference>
<keyword evidence="3 7" id="KW-0813">Transport</keyword>
<dbReference type="EMBL" id="CP002917">
    <property type="protein sequence ID" value="AEK38314.1"/>
    <property type="molecule type" value="Genomic_DNA"/>
</dbReference>
<name>G0HI52_CORVD</name>
<protein>
    <submittedName>
        <fullName evidence="9">Putative membrane protein</fullName>
    </submittedName>
</protein>
<dbReference type="eggNOG" id="COG1457">
    <property type="taxonomic scope" value="Bacteria"/>
</dbReference>
<dbReference type="STRING" id="858619.CVAR_2972"/>
<evidence type="ECO:0000313" key="9">
    <source>
        <dbReference type="EMBL" id="AEK38314.1"/>
    </source>
</evidence>
<dbReference type="InterPro" id="IPR026030">
    <property type="entry name" value="Pur-cyt_permease_Fcy2/21/22"/>
</dbReference>
<evidence type="ECO:0000256" key="8">
    <source>
        <dbReference type="SAM" id="Phobius"/>
    </source>
</evidence>
<comment type="similarity">
    <text evidence="2 7">Belongs to the purine-cytosine permease (2.A.39) family.</text>
</comment>
<feature type="transmembrane region" description="Helical" evidence="8">
    <location>
        <begin position="379"/>
        <end position="400"/>
    </location>
</feature>
<keyword evidence="5 8" id="KW-1133">Transmembrane helix</keyword>
<evidence type="ECO:0000256" key="6">
    <source>
        <dbReference type="ARBA" id="ARBA00023136"/>
    </source>
</evidence>
<accession>G0HI52</accession>
<dbReference type="Pfam" id="PF02133">
    <property type="entry name" value="Transp_cyt_pur"/>
    <property type="match status" value="1"/>
</dbReference>
<feature type="transmembrane region" description="Helical" evidence="8">
    <location>
        <begin position="192"/>
        <end position="211"/>
    </location>
</feature>
<evidence type="ECO:0000256" key="5">
    <source>
        <dbReference type="ARBA" id="ARBA00022989"/>
    </source>
</evidence>
<feature type="transmembrane region" description="Helical" evidence="8">
    <location>
        <begin position="47"/>
        <end position="71"/>
    </location>
</feature>
<organism evidence="9 10">
    <name type="scientific">Corynebacterium variabile (strain DSM 44702 / CIP 107183 / JCM 12073 / NCIMB 30131)</name>
    <name type="common">Corynebacterium mooreparkense</name>
    <dbReference type="NCBI Taxonomy" id="858619"/>
    <lineage>
        <taxon>Bacteria</taxon>
        <taxon>Bacillati</taxon>
        <taxon>Actinomycetota</taxon>
        <taxon>Actinomycetes</taxon>
        <taxon>Mycobacteriales</taxon>
        <taxon>Corynebacteriaceae</taxon>
        <taxon>Corynebacterium</taxon>
    </lineage>
</organism>
<reference evidence="9 10" key="1">
    <citation type="journal article" date="2011" name="BMC Genomics">
        <title>Complete genome sequence of Corynebacterium variabile DSM 44702 isolated from the surface of smear-ripened cheeses and insights into cheese ripening and flavor generation.</title>
        <authorList>
            <person name="Schroeder J."/>
            <person name="Maus I."/>
            <person name="Trost E."/>
            <person name="Tauch A."/>
        </authorList>
    </citation>
    <scope>NUCLEOTIDE SEQUENCE [LARGE SCALE GENOMIC DNA]</scope>
    <source>
        <strain evidence="10">DSM 44702 / JCM 12073 / NCIMB 30131</strain>
    </source>
</reference>
<feature type="transmembrane region" description="Helical" evidence="8">
    <location>
        <begin position="231"/>
        <end position="254"/>
    </location>
</feature>
<dbReference type="RefSeq" id="WP_014011436.1">
    <property type="nucleotide sequence ID" value="NC_015859.1"/>
</dbReference>
<sequence length="490" mass="52555">MSTKVYLVGERRKKVKSVGGTDTHGESSEILAPVPDELRHHDLKGQFWIWAGANIAPINWILGALGVNMGLGLWETVGVLVLGNFIGMSIFGVLVVLGQKTGVTGMVLSRAVFGRRGAYLPAAIQAVLCAGWCAVNTWIVLDLVMSLLDKIGIVNAANDNVGPKIIVAAILMVTQVAISWAGYKAISAFERWTVPPTVVILAVMSFVAWVLLDVDWGYSGASADMTTTEHWSAITAVMTAIGIGWGLTWLTYAGDYSRFISSDVPAAKLFIVSASGQFIPVVWLGVLGATLATISQTTDPGQLIADAYGGMSVIILLLVLHGPIATNILNIYTCTMATKALDIRIDRRIISIIVGIVSLGIATFFILQGDFGDTIDSFLVGVVTWISPWAAIICVHWFFIAKRNIDCEELVTGPRQSPLPTVRWSAIVSLVAGMFTTWLFLYGSLSFFQGPIATAMGGIDLSWLAGSLTAGISYAILGRLEPTRRKDFAA</sequence>
<feature type="transmembrane region" description="Helical" evidence="8">
    <location>
        <begin position="77"/>
        <end position="97"/>
    </location>
</feature>
<dbReference type="CDD" id="cd11484">
    <property type="entry name" value="SLC-NCS1sbd_CobB-like"/>
    <property type="match status" value="1"/>
</dbReference>
<dbReference type="AlphaFoldDB" id="G0HI52"/>
<keyword evidence="6 7" id="KW-0472">Membrane</keyword>
<feature type="transmembrane region" description="Helical" evidence="8">
    <location>
        <begin position="266"/>
        <end position="287"/>
    </location>
</feature>
<dbReference type="KEGG" id="cva:CVAR_2972"/>
<feature type="transmembrane region" description="Helical" evidence="8">
    <location>
        <begin position="307"/>
        <end position="329"/>
    </location>
</feature>
<keyword evidence="4 8" id="KW-0812">Transmembrane</keyword>
<evidence type="ECO:0000256" key="2">
    <source>
        <dbReference type="ARBA" id="ARBA00008974"/>
    </source>
</evidence>
<evidence type="ECO:0000313" key="10">
    <source>
        <dbReference type="Proteomes" id="UP000006659"/>
    </source>
</evidence>
<dbReference type="GO" id="GO:0022857">
    <property type="term" value="F:transmembrane transporter activity"/>
    <property type="evidence" value="ECO:0007669"/>
    <property type="project" value="InterPro"/>
</dbReference>
<dbReference type="PIRSF" id="PIRSF002744">
    <property type="entry name" value="Pur-cyt_permease"/>
    <property type="match status" value="1"/>
</dbReference>
<evidence type="ECO:0000256" key="7">
    <source>
        <dbReference type="PIRNR" id="PIRNR002744"/>
    </source>
</evidence>
<feature type="transmembrane region" description="Helical" evidence="8">
    <location>
        <begin position="421"/>
        <end position="441"/>
    </location>
</feature>
<evidence type="ECO:0000256" key="4">
    <source>
        <dbReference type="ARBA" id="ARBA00022692"/>
    </source>
</evidence>
<feature type="transmembrane region" description="Helical" evidence="8">
    <location>
        <begin position="349"/>
        <end position="367"/>
    </location>
</feature>